<evidence type="ECO:0000256" key="4">
    <source>
        <dbReference type="SAM" id="MobiDB-lite"/>
    </source>
</evidence>
<dbReference type="CDD" id="cd06170">
    <property type="entry name" value="LuxR_C_like"/>
    <property type="match status" value="1"/>
</dbReference>
<dbReference type="InterPro" id="IPR036388">
    <property type="entry name" value="WH-like_DNA-bd_sf"/>
</dbReference>
<sequence length="263" mass="27595">MVTSTVRIRLALAREDHAAACAEASAAWSRLRGKAIWAWAAEVAPWAVTAAVRAGRVSAAQQMATEFTVGVTPPHSSLVAAAQRWCRAALAEARDDLVGAADDYRACADLYAAVPRPYSANLATEAAAACSLAVDASDGAAIQQLTNAAGHLAELGAAWDASRVRARVRPLVTVPSTRPGRPAYRDCLSPREHEVAHLAGQGLTNREIATTLHLSPRTVEHHVANAMRKLSVSSRRQLHSWAALSEASSGGPGPRAAGPATPR</sequence>
<dbReference type="SMART" id="SM00421">
    <property type="entry name" value="HTH_LUXR"/>
    <property type="match status" value="1"/>
</dbReference>
<evidence type="ECO:0000313" key="7">
    <source>
        <dbReference type="Proteomes" id="UP001595824"/>
    </source>
</evidence>
<protein>
    <submittedName>
        <fullName evidence="6">LuxR C-terminal-related transcriptional regulator</fullName>
    </submittedName>
</protein>
<keyword evidence="2" id="KW-0238">DNA-binding</keyword>
<feature type="domain" description="HTH luxR-type" evidence="5">
    <location>
        <begin position="181"/>
        <end position="246"/>
    </location>
</feature>
<reference evidence="7" key="1">
    <citation type="journal article" date="2019" name="Int. J. Syst. Evol. Microbiol.">
        <title>The Global Catalogue of Microorganisms (GCM) 10K type strain sequencing project: providing services to taxonomists for standard genome sequencing and annotation.</title>
        <authorList>
            <consortium name="The Broad Institute Genomics Platform"/>
            <consortium name="The Broad Institute Genome Sequencing Center for Infectious Disease"/>
            <person name="Wu L."/>
            <person name="Ma J."/>
        </authorList>
    </citation>
    <scope>NUCLEOTIDE SEQUENCE [LARGE SCALE GENOMIC DNA]</scope>
    <source>
        <strain evidence="7">PCU 347</strain>
    </source>
</reference>
<dbReference type="InterPro" id="IPR000792">
    <property type="entry name" value="Tscrpt_reg_LuxR_C"/>
</dbReference>
<dbReference type="PROSITE" id="PS50043">
    <property type="entry name" value="HTH_LUXR_2"/>
    <property type="match status" value="1"/>
</dbReference>
<dbReference type="RefSeq" id="WP_381736502.1">
    <property type="nucleotide sequence ID" value="NZ_JBHSDP010000002.1"/>
</dbReference>
<keyword evidence="7" id="KW-1185">Reference proteome</keyword>
<accession>A0ABV8T7L8</accession>
<evidence type="ECO:0000256" key="3">
    <source>
        <dbReference type="ARBA" id="ARBA00023163"/>
    </source>
</evidence>
<gene>
    <name evidence="6" type="ORF">ACFPC0_00105</name>
</gene>
<dbReference type="PROSITE" id="PS00622">
    <property type="entry name" value="HTH_LUXR_1"/>
    <property type="match status" value="1"/>
</dbReference>
<dbReference type="Pfam" id="PF00196">
    <property type="entry name" value="GerE"/>
    <property type="match status" value="1"/>
</dbReference>
<comment type="caution">
    <text evidence="6">The sequence shown here is derived from an EMBL/GenBank/DDBJ whole genome shotgun (WGS) entry which is preliminary data.</text>
</comment>
<feature type="region of interest" description="Disordered" evidence="4">
    <location>
        <begin position="243"/>
        <end position="263"/>
    </location>
</feature>
<feature type="compositionally biased region" description="Low complexity" evidence="4">
    <location>
        <begin position="254"/>
        <end position="263"/>
    </location>
</feature>
<dbReference type="SUPFAM" id="SSF46894">
    <property type="entry name" value="C-terminal effector domain of the bipartite response regulators"/>
    <property type="match status" value="1"/>
</dbReference>
<dbReference type="EMBL" id="JBHSDP010000002">
    <property type="protein sequence ID" value="MFC4326255.1"/>
    <property type="molecule type" value="Genomic_DNA"/>
</dbReference>
<dbReference type="Gene3D" id="1.10.10.10">
    <property type="entry name" value="Winged helix-like DNA-binding domain superfamily/Winged helix DNA-binding domain"/>
    <property type="match status" value="1"/>
</dbReference>
<dbReference type="PANTHER" id="PTHR44688">
    <property type="entry name" value="DNA-BINDING TRANSCRIPTIONAL ACTIVATOR DEVR_DOSR"/>
    <property type="match status" value="1"/>
</dbReference>
<evidence type="ECO:0000313" key="6">
    <source>
        <dbReference type="EMBL" id="MFC4326255.1"/>
    </source>
</evidence>
<keyword evidence="3" id="KW-0804">Transcription</keyword>
<dbReference type="PRINTS" id="PR00038">
    <property type="entry name" value="HTHLUXR"/>
</dbReference>
<name>A0ABV8T7L8_9ACTN</name>
<evidence type="ECO:0000259" key="5">
    <source>
        <dbReference type="PROSITE" id="PS50043"/>
    </source>
</evidence>
<organism evidence="6 7">
    <name type="scientific">Streptomyces andamanensis</name>
    <dbReference type="NCBI Taxonomy" id="1565035"/>
    <lineage>
        <taxon>Bacteria</taxon>
        <taxon>Bacillati</taxon>
        <taxon>Actinomycetota</taxon>
        <taxon>Actinomycetes</taxon>
        <taxon>Kitasatosporales</taxon>
        <taxon>Streptomycetaceae</taxon>
        <taxon>Streptomyces</taxon>
    </lineage>
</organism>
<dbReference type="Proteomes" id="UP001595824">
    <property type="component" value="Unassembled WGS sequence"/>
</dbReference>
<evidence type="ECO:0000256" key="2">
    <source>
        <dbReference type="ARBA" id="ARBA00023125"/>
    </source>
</evidence>
<proteinExistence type="predicted"/>
<dbReference type="PANTHER" id="PTHR44688:SF16">
    <property type="entry name" value="DNA-BINDING TRANSCRIPTIONAL ACTIVATOR DEVR_DOSR"/>
    <property type="match status" value="1"/>
</dbReference>
<evidence type="ECO:0000256" key="1">
    <source>
        <dbReference type="ARBA" id="ARBA00023015"/>
    </source>
</evidence>
<keyword evidence="1" id="KW-0805">Transcription regulation</keyword>
<dbReference type="InterPro" id="IPR016032">
    <property type="entry name" value="Sig_transdc_resp-reg_C-effctor"/>
</dbReference>